<proteinExistence type="predicted"/>
<organism evidence="2 3">
    <name type="scientific">Sphingobium nicotianae</name>
    <dbReference type="NCBI Taxonomy" id="2782607"/>
    <lineage>
        <taxon>Bacteria</taxon>
        <taxon>Pseudomonadati</taxon>
        <taxon>Pseudomonadota</taxon>
        <taxon>Alphaproteobacteria</taxon>
        <taxon>Sphingomonadales</taxon>
        <taxon>Sphingomonadaceae</taxon>
        <taxon>Sphingobium</taxon>
    </lineage>
</organism>
<feature type="region of interest" description="Disordered" evidence="1">
    <location>
        <begin position="103"/>
        <end position="131"/>
    </location>
</feature>
<keyword evidence="3" id="KW-1185">Reference proteome</keyword>
<reference evidence="2" key="1">
    <citation type="submission" date="2021-05" db="EMBL/GenBank/DDBJ databases">
        <title>Genome of Sphingobium sp. strain.</title>
        <authorList>
            <person name="Fan R."/>
        </authorList>
    </citation>
    <scope>NUCLEOTIDE SEQUENCE</scope>
    <source>
        <strain evidence="2">H33</strain>
    </source>
</reference>
<name>A0A9X1IT58_9SPHN</name>
<evidence type="ECO:0000313" key="3">
    <source>
        <dbReference type="Proteomes" id="UP001138757"/>
    </source>
</evidence>
<dbReference type="AlphaFoldDB" id="A0A9X1IT58"/>
<protein>
    <submittedName>
        <fullName evidence="2">Uncharacterized protein</fullName>
    </submittedName>
</protein>
<sequence>MSTLLFVLLEACRLKLGLEIMNAGAKKIQISLGSQTETIVPGLSFHATFPAPDESQRIFVKSPSCRYEYLLPNLDLQPWNSLIGDSVKFRWFDDGRLMAYPPTPDVKLKNNPQRASSDEVRTIRPSKASCH</sequence>
<accession>A0A9X1IT58</accession>
<gene>
    <name evidence="2" type="ORF">KK488_18345</name>
</gene>
<evidence type="ECO:0000256" key="1">
    <source>
        <dbReference type="SAM" id="MobiDB-lite"/>
    </source>
</evidence>
<comment type="caution">
    <text evidence="2">The sequence shown here is derived from an EMBL/GenBank/DDBJ whole genome shotgun (WGS) entry which is preliminary data.</text>
</comment>
<dbReference type="Proteomes" id="UP001138757">
    <property type="component" value="Unassembled WGS sequence"/>
</dbReference>
<dbReference type="RefSeq" id="WP_214625162.1">
    <property type="nucleotide sequence ID" value="NZ_JAHGAW010000013.1"/>
</dbReference>
<evidence type="ECO:0000313" key="2">
    <source>
        <dbReference type="EMBL" id="MBT2188909.1"/>
    </source>
</evidence>
<dbReference type="EMBL" id="JAHGAW010000013">
    <property type="protein sequence ID" value="MBT2188909.1"/>
    <property type="molecule type" value="Genomic_DNA"/>
</dbReference>